<keyword evidence="2" id="KW-0472">Membrane</keyword>
<dbReference type="Proteomes" id="UP000604046">
    <property type="component" value="Unassembled WGS sequence"/>
</dbReference>
<proteinExistence type="predicted"/>
<keyword evidence="2" id="KW-0812">Transmembrane</keyword>
<evidence type="ECO:0000256" key="1">
    <source>
        <dbReference type="SAM" id="MobiDB-lite"/>
    </source>
</evidence>
<dbReference type="EMBL" id="CAJNDS010000291">
    <property type="protein sequence ID" value="CAE7039387.1"/>
    <property type="molecule type" value="Genomic_DNA"/>
</dbReference>
<dbReference type="OrthoDB" id="432692at2759"/>
<evidence type="ECO:0000256" key="2">
    <source>
        <dbReference type="SAM" id="Phobius"/>
    </source>
</evidence>
<comment type="caution">
    <text evidence="3">The sequence shown here is derived from an EMBL/GenBank/DDBJ whole genome shotgun (WGS) entry which is preliminary data.</text>
</comment>
<organism evidence="3 4">
    <name type="scientific">Symbiodinium natans</name>
    <dbReference type="NCBI Taxonomy" id="878477"/>
    <lineage>
        <taxon>Eukaryota</taxon>
        <taxon>Sar</taxon>
        <taxon>Alveolata</taxon>
        <taxon>Dinophyceae</taxon>
        <taxon>Suessiales</taxon>
        <taxon>Symbiodiniaceae</taxon>
        <taxon>Symbiodinium</taxon>
    </lineage>
</organism>
<evidence type="ECO:0000313" key="4">
    <source>
        <dbReference type="Proteomes" id="UP000604046"/>
    </source>
</evidence>
<sequence length="550" mass="59120">MASAKDPEVASGLLSSMESECDAKNPPPEAGTGPRRVFMASGALTLSFACGALAVAFFLRSEPKTEAVMASMPNADMDDAHRWMEDPGVVEMPTKRDLGELLKAIQAHYPDGGVFEHVKYLDIDGKDPDNLKYDYNMKVFKNATKGPVKRMLQDADVDDVGKIDVVRQMLWALCGIDAAQIISSIGQIVTNIRTVTQACKNPYPWDANQQDFCAAMVSLNLAIWGYIAIYIEDMVSVCGPTFNVQAGCSIDITGFLANAALVAAAGANMKSNCLPKHGYWSERLDGVFPKITTNTKLEGVRAFSGVSQSVLDKVNKEIRETKMARIRVNDRMRSESSVGRGFRRLAEVTADLATLPADPAASAEAHAREEVGSIQEGAMSALSHVAEAASDDNKEFVDEKAKEAADRLGLDYETYHDLHKKDTERTWKKVQCGFDLSKAVARFAQMGTLIALSTKDCGAHNFEVNGHQGKTKCTIDVTGAIASAGIASSMITLSVINCPGALDYTRAMSERLCAASIIDLVSAATYIGTSIASVQSTCGSLDHYPGVPGT</sequence>
<protein>
    <submittedName>
        <fullName evidence="3">Uncharacterized protein</fullName>
    </submittedName>
</protein>
<gene>
    <name evidence="3" type="ORF">SNAT2548_LOCUS4678</name>
</gene>
<evidence type="ECO:0000313" key="3">
    <source>
        <dbReference type="EMBL" id="CAE7039387.1"/>
    </source>
</evidence>
<accession>A0A812IKM4</accession>
<keyword evidence="2" id="KW-1133">Transmembrane helix</keyword>
<feature type="region of interest" description="Disordered" evidence="1">
    <location>
        <begin position="1"/>
        <end position="34"/>
    </location>
</feature>
<dbReference type="AlphaFoldDB" id="A0A812IKM4"/>
<keyword evidence="4" id="KW-1185">Reference proteome</keyword>
<reference evidence="3" key="1">
    <citation type="submission" date="2021-02" db="EMBL/GenBank/DDBJ databases">
        <authorList>
            <person name="Dougan E. K."/>
            <person name="Rhodes N."/>
            <person name="Thang M."/>
            <person name="Chan C."/>
        </authorList>
    </citation>
    <scope>NUCLEOTIDE SEQUENCE</scope>
</reference>
<name>A0A812IKM4_9DINO</name>
<feature type="transmembrane region" description="Helical" evidence="2">
    <location>
        <begin position="37"/>
        <end position="59"/>
    </location>
</feature>